<evidence type="ECO:0000313" key="4">
    <source>
        <dbReference type="EMBL" id="KAF2236177.1"/>
    </source>
</evidence>
<sequence length="320" mass="35872">MATKQSVLLLGATGETGRAVVNALIKDGSFDIKLLVRKASLEKPAVKEFEKQGLEIRVGNPADGAEALVPIMKDVHTVISTIDALSQSTQLPLVQAAKQAGVKRFVPCAFITVCPPGGIMWIRDEKETVYQEIWRARLPYTIIDCGFWHQVTFPSLPSGRTAYAQMMPENTMPGDGNTPTLLTDLRDVGTYVARIIKDERTLNKFVVTYSDELSENEIFDIMEEVSGEKIERKYEILAKLEAASKAVDKDPGDVGSRFQMAIHQYNYSKFIRGDNTLEMAKYLGYLDVKELYPDFKPITFKEFAKELLDGKIARPYEGRF</sequence>
<dbReference type="CDD" id="cd05259">
    <property type="entry name" value="PCBER_SDR_a"/>
    <property type="match status" value="1"/>
</dbReference>
<dbReference type="PANTHER" id="PTHR43349">
    <property type="entry name" value="PINORESINOL REDUCTASE-RELATED"/>
    <property type="match status" value="1"/>
</dbReference>
<evidence type="ECO:0000256" key="1">
    <source>
        <dbReference type="ARBA" id="ARBA00022857"/>
    </source>
</evidence>
<dbReference type="PANTHER" id="PTHR43349:SF93">
    <property type="entry name" value="ISOFLAVONE REDUCTASE HOMOLOG P3-RELATED"/>
    <property type="match status" value="1"/>
</dbReference>
<dbReference type="EMBL" id="ML991786">
    <property type="protein sequence ID" value="KAF2236177.1"/>
    <property type="molecule type" value="Genomic_DNA"/>
</dbReference>
<dbReference type="InterPro" id="IPR050608">
    <property type="entry name" value="NmrA-type/Isoflavone_red_sf"/>
</dbReference>
<dbReference type="Gene3D" id="3.40.50.720">
    <property type="entry name" value="NAD(P)-binding Rossmann-like Domain"/>
    <property type="match status" value="1"/>
</dbReference>
<feature type="domain" description="NmrA-like" evidence="3">
    <location>
        <begin position="4"/>
        <end position="303"/>
    </location>
</feature>
<evidence type="ECO:0000259" key="3">
    <source>
        <dbReference type="Pfam" id="PF05368"/>
    </source>
</evidence>
<reference evidence="4" key="1">
    <citation type="journal article" date="2020" name="Stud. Mycol.">
        <title>101 Dothideomycetes genomes: a test case for predicting lifestyles and emergence of pathogens.</title>
        <authorList>
            <person name="Haridas S."/>
            <person name="Albert R."/>
            <person name="Binder M."/>
            <person name="Bloem J."/>
            <person name="Labutti K."/>
            <person name="Salamov A."/>
            <person name="Andreopoulos B."/>
            <person name="Baker S."/>
            <person name="Barry K."/>
            <person name="Bills G."/>
            <person name="Bluhm B."/>
            <person name="Cannon C."/>
            <person name="Castanera R."/>
            <person name="Culley D."/>
            <person name="Daum C."/>
            <person name="Ezra D."/>
            <person name="Gonzalez J."/>
            <person name="Henrissat B."/>
            <person name="Kuo A."/>
            <person name="Liang C."/>
            <person name="Lipzen A."/>
            <person name="Lutzoni F."/>
            <person name="Magnuson J."/>
            <person name="Mondo S."/>
            <person name="Nolan M."/>
            <person name="Ohm R."/>
            <person name="Pangilinan J."/>
            <person name="Park H.-J."/>
            <person name="Ramirez L."/>
            <person name="Alfaro M."/>
            <person name="Sun H."/>
            <person name="Tritt A."/>
            <person name="Yoshinaga Y."/>
            <person name="Zwiers L.-H."/>
            <person name="Turgeon B."/>
            <person name="Goodwin S."/>
            <person name="Spatafora J."/>
            <person name="Crous P."/>
            <person name="Grigoriev I."/>
        </authorList>
    </citation>
    <scope>NUCLEOTIDE SEQUENCE</scope>
    <source>
        <strain evidence="4">Tuck. ex Michener</strain>
    </source>
</reference>
<gene>
    <name evidence="4" type="ORF">EV356DRAFT_443610</name>
</gene>
<dbReference type="InterPro" id="IPR008030">
    <property type="entry name" value="NmrA-like"/>
</dbReference>
<dbReference type="InterPro" id="IPR036291">
    <property type="entry name" value="NAD(P)-bd_dom_sf"/>
</dbReference>
<keyword evidence="5" id="KW-1185">Reference proteome</keyword>
<dbReference type="InterPro" id="IPR045312">
    <property type="entry name" value="PCBER-like"/>
</dbReference>
<organism evidence="4 5">
    <name type="scientific">Viridothelium virens</name>
    <name type="common">Speckled blister lichen</name>
    <name type="synonym">Trypethelium virens</name>
    <dbReference type="NCBI Taxonomy" id="1048519"/>
    <lineage>
        <taxon>Eukaryota</taxon>
        <taxon>Fungi</taxon>
        <taxon>Dikarya</taxon>
        <taxon>Ascomycota</taxon>
        <taxon>Pezizomycotina</taxon>
        <taxon>Dothideomycetes</taxon>
        <taxon>Dothideomycetes incertae sedis</taxon>
        <taxon>Trypetheliales</taxon>
        <taxon>Trypetheliaceae</taxon>
        <taxon>Viridothelium</taxon>
    </lineage>
</organism>
<accession>A0A6A6HDQ7</accession>
<keyword evidence="2" id="KW-0560">Oxidoreductase</keyword>
<keyword evidence="1" id="KW-0521">NADP</keyword>
<dbReference type="Pfam" id="PF05368">
    <property type="entry name" value="NmrA"/>
    <property type="match status" value="1"/>
</dbReference>
<dbReference type="Proteomes" id="UP000800092">
    <property type="component" value="Unassembled WGS sequence"/>
</dbReference>
<dbReference type="SUPFAM" id="SSF51735">
    <property type="entry name" value="NAD(P)-binding Rossmann-fold domains"/>
    <property type="match status" value="1"/>
</dbReference>
<name>A0A6A6HDQ7_VIRVR</name>
<evidence type="ECO:0000313" key="5">
    <source>
        <dbReference type="Proteomes" id="UP000800092"/>
    </source>
</evidence>
<dbReference type="GO" id="GO:0016491">
    <property type="term" value="F:oxidoreductase activity"/>
    <property type="evidence" value="ECO:0007669"/>
    <property type="project" value="UniProtKB-KW"/>
</dbReference>
<protein>
    <submittedName>
        <fullName evidence="4">NAD(P)-binding protein</fullName>
    </submittedName>
</protein>
<proteinExistence type="predicted"/>
<dbReference type="OrthoDB" id="419598at2759"/>
<evidence type="ECO:0000256" key="2">
    <source>
        <dbReference type="ARBA" id="ARBA00023002"/>
    </source>
</evidence>
<dbReference type="Gene3D" id="3.90.25.10">
    <property type="entry name" value="UDP-galactose 4-epimerase, domain 1"/>
    <property type="match status" value="1"/>
</dbReference>
<dbReference type="AlphaFoldDB" id="A0A6A6HDQ7"/>